<sequence>MVIVHVGLSDRLPRHSIRIASNWRLYCGSSGIRFPVYLHWFSKV</sequence>
<organism evidence="1 2">
    <name type="scientific">Escherichia coli O6:H1 (strain CFT073 / ATCC 700928 / UPEC)</name>
    <dbReference type="NCBI Taxonomy" id="199310"/>
    <lineage>
        <taxon>Bacteria</taxon>
        <taxon>Pseudomonadati</taxon>
        <taxon>Pseudomonadota</taxon>
        <taxon>Gammaproteobacteria</taxon>
        <taxon>Enterobacterales</taxon>
        <taxon>Enterobacteriaceae</taxon>
        <taxon>Escherichia</taxon>
    </lineage>
</organism>
<protein>
    <submittedName>
        <fullName evidence="1">Uncharacterized protein</fullName>
    </submittedName>
</protein>
<proteinExistence type="predicted"/>
<accession>A0A0H2VCK7</accession>
<evidence type="ECO:0000313" key="1">
    <source>
        <dbReference type="EMBL" id="AAN82977.1"/>
    </source>
</evidence>
<dbReference type="EMBL" id="AE014075">
    <property type="protein sequence ID" value="AAN82977.1"/>
    <property type="molecule type" value="Genomic_DNA"/>
</dbReference>
<dbReference type="HOGENOM" id="CLU_3309871_0_0_6"/>
<keyword evidence="2" id="KW-1185">Reference proteome</keyword>
<dbReference type="AlphaFoldDB" id="A0A0H2VCK7"/>
<reference evidence="1 2" key="1">
    <citation type="journal article" date="2002" name="Proc. Natl. Acad. Sci. U.S.A.">
        <title>Extensive mosaic structure revealed by the complete genome sequence of uropathogenic Escherichia coli.</title>
        <authorList>
            <person name="Welch R.A."/>
            <person name="Burland V."/>
            <person name="Plunkett G.III."/>
            <person name="Redford P."/>
            <person name="Roesch P."/>
            <person name="Rasko D."/>
            <person name="Buckles E.L."/>
            <person name="Liou S.R."/>
            <person name="Boutin A."/>
            <person name="Hackett J."/>
            <person name="Stroud D."/>
            <person name="Mayhew G.F."/>
            <person name="Rose D.J."/>
            <person name="Zhou S."/>
            <person name="Schwartz D.C."/>
            <person name="Perna N.T."/>
            <person name="Mobley H.L."/>
            <person name="Donnenberg M.S."/>
            <person name="Blattner F.R."/>
        </authorList>
    </citation>
    <scope>NUCLEOTIDE SEQUENCE [LARGE SCALE GENOMIC DNA]</scope>
    <source>
        <strain evidence="2">CFT073 / ATCC 700928 / UPEC</strain>
    </source>
</reference>
<dbReference type="STRING" id="199310.c4543"/>
<dbReference type="KEGG" id="ecc:c4543"/>
<dbReference type="Proteomes" id="UP000001410">
    <property type="component" value="Chromosome"/>
</dbReference>
<gene>
    <name evidence="1" type="ordered locus">c4543</name>
</gene>
<evidence type="ECO:0000313" key="2">
    <source>
        <dbReference type="Proteomes" id="UP000001410"/>
    </source>
</evidence>
<name>A0A0H2VCK7_ECOL6</name>